<dbReference type="InterPro" id="IPR050271">
    <property type="entry name" value="UDP-glycosyltransferase"/>
</dbReference>
<dbReference type="OMA" id="SYQGFMK"/>
<evidence type="ECO:0000313" key="10">
    <source>
        <dbReference type="Proteomes" id="UP000001940"/>
    </source>
</evidence>
<dbReference type="InParanoid" id="O16922"/>
<proteinExistence type="evidence at protein level"/>
<dbReference type="FunCoup" id="O16922">
    <property type="interactions" value="1"/>
</dbReference>
<dbReference type="Gene3D" id="3.40.50.2000">
    <property type="entry name" value="Glycogen Phosphorylase B"/>
    <property type="match status" value="2"/>
</dbReference>
<comment type="catalytic activity">
    <reaction evidence="6">
        <text>glucuronate acceptor + UDP-alpha-D-glucuronate = acceptor beta-D-glucuronoside + UDP + H(+)</text>
        <dbReference type="Rhea" id="RHEA:21032"/>
        <dbReference type="ChEBI" id="CHEBI:15378"/>
        <dbReference type="ChEBI" id="CHEBI:58052"/>
        <dbReference type="ChEBI" id="CHEBI:58223"/>
        <dbReference type="ChEBI" id="CHEBI:132367"/>
        <dbReference type="ChEBI" id="CHEBI:132368"/>
        <dbReference type="EC" id="2.4.1.17"/>
    </reaction>
</comment>
<dbReference type="OrthoDB" id="5835829at2759"/>
<dbReference type="Proteomes" id="UP000001940">
    <property type="component" value="Chromosome V"/>
</dbReference>
<keyword evidence="3" id="KW-0328">Glycosyltransferase</keyword>
<feature type="signal peptide" evidence="8">
    <location>
        <begin position="1"/>
        <end position="18"/>
    </location>
</feature>
<dbReference type="GO" id="GO:0015020">
    <property type="term" value="F:glucuronosyltransferase activity"/>
    <property type="evidence" value="ECO:0007669"/>
    <property type="project" value="UniProtKB-EC"/>
</dbReference>
<dbReference type="Bgee" id="WBGene00017336">
    <property type="expression patterns" value="Expressed in adult organism and 1 other cell type or tissue"/>
</dbReference>
<accession>O16922</accession>
<evidence type="ECO:0000256" key="5">
    <source>
        <dbReference type="ARBA" id="ARBA00022729"/>
    </source>
</evidence>
<protein>
    <recommendedName>
        <fullName evidence="2">glucuronosyltransferase</fullName>
        <ecNumber evidence="2">2.4.1.17</ecNumber>
    </recommendedName>
</protein>
<dbReference type="PhylomeDB" id="O16922"/>
<evidence type="ECO:0000256" key="4">
    <source>
        <dbReference type="ARBA" id="ARBA00022679"/>
    </source>
</evidence>
<dbReference type="PeptideAtlas" id="O16922"/>
<keyword evidence="7" id="KW-1133">Transmembrane helix</keyword>
<dbReference type="CAZy" id="GT1">
    <property type="family name" value="Glycosyltransferase Family 1"/>
</dbReference>
<dbReference type="PANTHER" id="PTHR48043">
    <property type="entry name" value="EG:EG0003.4 PROTEIN-RELATED"/>
    <property type="match status" value="1"/>
</dbReference>
<dbReference type="WormBase" id="F10D2.11">
    <property type="protein sequence ID" value="CE36127"/>
    <property type="gene ID" value="WBGene00017336"/>
    <property type="gene designation" value="ugt-41"/>
</dbReference>
<dbReference type="SUPFAM" id="SSF53756">
    <property type="entry name" value="UDP-Glycosyltransferase/glycogen phosphorylase"/>
    <property type="match status" value="1"/>
</dbReference>
<dbReference type="PANTHER" id="PTHR48043:SF17">
    <property type="entry name" value="GLUCURONOSYLTRANSFERASE"/>
    <property type="match status" value="1"/>
</dbReference>
<dbReference type="EMBL" id="BX284605">
    <property type="protein sequence ID" value="CCD69125.1"/>
    <property type="molecule type" value="Genomic_DNA"/>
</dbReference>
<gene>
    <name evidence="9 11" type="primary">ugt-41</name>
    <name evidence="9" type="ORF">CELE_F10D2.11</name>
    <name evidence="11" type="ORF">F10D2.11</name>
</gene>
<keyword evidence="4" id="KW-0808">Transferase</keyword>
<dbReference type="HOGENOM" id="CLU_012949_1_4_1"/>
<evidence type="ECO:0000256" key="6">
    <source>
        <dbReference type="ARBA" id="ARBA00047475"/>
    </source>
</evidence>
<dbReference type="PIR" id="T28727">
    <property type="entry name" value="T28727"/>
</dbReference>
<reference evidence="9 10" key="1">
    <citation type="journal article" date="1998" name="Science">
        <title>Genome sequence of the nematode C. elegans: a platform for investigating biology.</title>
        <authorList>
            <consortium name="The C. elegans sequencing consortium"/>
            <person name="Sulson J.E."/>
            <person name="Waterston R."/>
        </authorList>
    </citation>
    <scope>NUCLEOTIDE SEQUENCE [LARGE SCALE GENOMIC DNA]</scope>
    <source>
        <strain evidence="9 10">Bristol N2</strain>
    </source>
</reference>
<name>O16922_CAEEL</name>
<dbReference type="KEGG" id="cel:CELE_F10D2.11"/>
<evidence type="ECO:0000256" key="8">
    <source>
        <dbReference type="SAM" id="SignalP"/>
    </source>
</evidence>
<dbReference type="GO" id="GO:0008194">
    <property type="term" value="F:UDP-glycosyltransferase activity"/>
    <property type="evidence" value="ECO:0000318"/>
    <property type="project" value="GO_Central"/>
</dbReference>
<organism evidence="9 10">
    <name type="scientific">Caenorhabditis elegans</name>
    <dbReference type="NCBI Taxonomy" id="6239"/>
    <lineage>
        <taxon>Eukaryota</taxon>
        <taxon>Metazoa</taxon>
        <taxon>Ecdysozoa</taxon>
        <taxon>Nematoda</taxon>
        <taxon>Chromadorea</taxon>
        <taxon>Rhabditida</taxon>
        <taxon>Rhabditina</taxon>
        <taxon>Rhabditomorpha</taxon>
        <taxon>Rhabditoidea</taxon>
        <taxon>Rhabditidae</taxon>
        <taxon>Peloderinae</taxon>
        <taxon>Caenorhabditis</taxon>
    </lineage>
</organism>
<feature type="chain" id="PRO_5004157333" description="glucuronosyltransferase" evidence="8">
    <location>
        <begin position="19"/>
        <end position="527"/>
    </location>
</feature>
<evidence type="ECO:0000256" key="1">
    <source>
        <dbReference type="ARBA" id="ARBA00009995"/>
    </source>
</evidence>
<dbReference type="EC" id="2.4.1.17" evidence="2"/>
<evidence type="ECO:0000256" key="3">
    <source>
        <dbReference type="ARBA" id="ARBA00022676"/>
    </source>
</evidence>
<dbReference type="InterPro" id="IPR002213">
    <property type="entry name" value="UDP_glucos_trans"/>
</dbReference>
<keyword evidence="5 8" id="KW-0732">Signal</keyword>
<keyword evidence="10" id="KW-1185">Reference proteome</keyword>
<dbReference type="SMR" id="O16922"/>
<keyword evidence="7" id="KW-0812">Transmembrane</keyword>
<dbReference type="AGR" id="WB:WBGene00017336"/>
<keyword evidence="12" id="KW-1267">Proteomics identification</keyword>
<dbReference type="eggNOG" id="KOG1192">
    <property type="taxonomic scope" value="Eukaryota"/>
</dbReference>
<keyword evidence="7" id="KW-0472">Membrane</keyword>
<dbReference type="CTD" id="184295"/>
<dbReference type="DIP" id="DIP-25297N"/>
<evidence type="ECO:0007829" key="12">
    <source>
        <dbReference type="PeptideAtlas" id="O16922"/>
    </source>
</evidence>
<evidence type="ECO:0000256" key="7">
    <source>
        <dbReference type="SAM" id="Phobius"/>
    </source>
</evidence>
<comment type="similarity">
    <text evidence="1">Belongs to the UDP-glycosyltransferase family.</text>
</comment>
<dbReference type="FunFam" id="3.40.50.2000:FF:000596">
    <property type="entry name" value="UDP-GlucuronosylTransferase"/>
    <property type="match status" value="1"/>
</dbReference>
<feature type="transmembrane region" description="Helical" evidence="7">
    <location>
        <begin position="487"/>
        <end position="513"/>
    </location>
</feature>
<dbReference type="UCSC" id="F10D2.11">
    <property type="organism name" value="c. elegans"/>
</dbReference>
<dbReference type="AlphaFoldDB" id="O16922"/>
<dbReference type="RefSeq" id="NP_504818.2">
    <property type="nucleotide sequence ID" value="NM_072417.5"/>
</dbReference>
<evidence type="ECO:0000313" key="11">
    <source>
        <dbReference type="WormBase" id="F10D2.11"/>
    </source>
</evidence>
<dbReference type="Pfam" id="PF00201">
    <property type="entry name" value="UDPGT"/>
    <property type="match status" value="1"/>
</dbReference>
<sequence length="527" mass="60523">MNLLIILLLVLSISNTSGFNYLVVSPAFGHSHSTFMGKLADSLTEAGHNVTVLSIIISSKFRNISYTKSTKDIVVVETTTEQDQLTENMENDDFARYWTQEGTMLETIPSYLMFLKMAEDGYKTFRDHALPQMDYLKNNRPQYDAVFFESFFFMGKAIQEYLEIPVFLPVTSITHDYRFAELIGEPVSPSYLSGYFTNFGNIMNFQERLTNTISYYLGQILIAFPNWKTLQDPSKDLLVESEYHRAPYVFINSNPYIDFPRPLLSKTIEIGGITVDVKKLKSEKVDEKWDNILKKRPHNVLISFGSMFKSIYMPDFYKENMVKVMKSFKNVSFIWKYESEETSFANGAENIIFSKWVPQTALLADSRLSAFFTHGGLGSVNELSYLGKPALLCPLFADQIRNSKMLTRHNGSIEISKFNLENYNTLRSALHSILFAESYSENAEKLAKKLEYQPTKPKELFVRHAEFAARFGEQPAQDSNLRTMGFAAYYLLDVIAFLTSFVLLVIFVVFIMIRQIVKLLTIKSKRD</sequence>
<dbReference type="STRING" id="6239.F10D2.11.1"/>
<evidence type="ECO:0000313" key="9">
    <source>
        <dbReference type="EMBL" id="CCD69125.1"/>
    </source>
</evidence>
<dbReference type="CDD" id="cd03784">
    <property type="entry name" value="GT1_Gtf-like"/>
    <property type="match status" value="1"/>
</dbReference>
<dbReference type="PaxDb" id="6239-F10D2.11"/>
<evidence type="ECO:0000256" key="2">
    <source>
        <dbReference type="ARBA" id="ARBA00012544"/>
    </source>
</evidence>
<dbReference type="GeneID" id="184295"/>